<evidence type="ECO:0000259" key="2">
    <source>
        <dbReference type="Pfam" id="PF08379"/>
    </source>
</evidence>
<dbReference type="Pfam" id="PF08379">
    <property type="entry name" value="Bact_transglu_N"/>
    <property type="match status" value="1"/>
</dbReference>
<sequence>MMRSAAMNIKVTLEHRTSYTFNRLVQVCPHVVRVHLAPHSRPPIEAHSLQIEPAGHFINCQQDTLGNGLTRLVLPNPMRRRSIGFGLITNLKMISPFDCYIENWAETWPATARSGPTFTYPEALAEDLKPYLRPVDEAGNRFVDNELVWAWIRNFPVPDGIRTINFINFLVAFNQAMNAEVSDIVCMEHGVPTTDFTLRTGISSCRDSAWLLVSILWQMRLTAWVVSSSATSYNCPPISRHSTSHRGLPPNSPTCTPGPKCPSPVRAKSGWTRSRGCSPTRSAYRWQPHHILRRQRRPTAQPTRAKRCWTSLTLSTQVQEDPHITLPYSDVAWHAICAIGQHGYQRLTVGGKPTVVLVNIHPNKGRKEWTMVAKSPSKRQPASDLTARLKAAWAPQGLIHFRQGQWYTGEPLPQWQITLYWRTKGQPLWTNDALLTDTWKAGPSERNKTTLEDSELAHKVLAQAADGLGLPLTQMRAAYKDTLRRLAAKVRIPSGAPVQLSDDRGPTTPDSAVNRVALLTRLEESVTLPDAYMLSLHSRDDNLSWVQATLQLHRGCIVLIEDASLAGLLLPLDSISWPRPHVSFYLDPMTFWRAWSAEPNTAAAVLENPDSAPPTAMVAEIRGEFLSIFLSPTETLKHFVSLVSGGETAAANIGCPVVIEGYGLPTDLRLKSMCVKPGQVAAAASFAAERQQLETFYAQAGMARLSTESFDDSGAHGRTGGNNHITLGDVTPLRRHPDLLVSLLTCWQRHPSRSYRFAGQFVGPISQAPQVDEVRAFRHLVVDITGNIHHAEFCIDKLHSHDNTHGRLSLLELRGFAMPLYLQMVIVRWLLVRSLVAWFWEEPLRASVIRHGTNLHGRYLFPHFVSHDMAAIATSLREHGLAFETNWLYPFIEFRLPRLGTSVFHGVEIELRNAIEPWTTFGEKSTVTSRGGCTYHASHTGSKAINTGSTLEAQARWSRRFEATGFIPSKITMSCIRKSKSVSPPTSTRLASSTSDASAP</sequence>
<dbReference type="PANTHER" id="PTHR33490:SF1">
    <property type="entry name" value="SLL1233 PROTEIN"/>
    <property type="match status" value="1"/>
</dbReference>
<dbReference type="InterPro" id="IPR038765">
    <property type="entry name" value="Papain-like_cys_pep_sf"/>
</dbReference>
<dbReference type="InterPro" id="IPR018667">
    <property type="entry name" value="DUF2126"/>
</dbReference>
<dbReference type="KEGG" id="mlb:MLBr02678"/>
<feature type="domain" description="DUF2126" evidence="3">
    <location>
        <begin position="775"/>
        <end position="928"/>
    </location>
</feature>
<dbReference type="InterPro" id="IPR013589">
    <property type="entry name" value="Bac_transglu_N"/>
</dbReference>
<dbReference type="AlphaFoldDB" id="A0A0H3MSJ5"/>
<dbReference type="PANTHER" id="PTHR33490">
    <property type="entry name" value="BLR5614 PROTEIN-RELATED"/>
    <property type="match status" value="1"/>
</dbReference>
<proteinExistence type="predicted"/>
<dbReference type="HOGENOM" id="CLU_008973_4_0_11"/>
<feature type="domain" description="Bacterial transglutaminase-like N-terminal" evidence="2">
    <location>
        <begin position="12"/>
        <end position="82"/>
    </location>
</feature>
<feature type="region of interest" description="Disordered" evidence="1">
    <location>
        <begin position="241"/>
        <end position="276"/>
    </location>
</feature>
<dbReference type="SUPFAM" id="SSF54001">
    <property type="entry name" value="Cysteine proteinases"/>
    <property type="match status" value="1"/>
</dbReference>
<evidence type="ECO:0008006" key="6">
    <source>
        <dbReference type="Google" id="ProtNLM"/>
    </source>
</evidence>
<gene>
    <name evidence="4" type="ordered locus">MLBr02678</name>
</gene>
<evidence type="ECO:0000256" key="1">
    <source>
        <dbReference type="SAM" id="MobiDB-lite"/>
    </source>
</evidence>
<reference evidence="4 5" key="1">
    <citation type="journal article" date="2009" name="Nat. Genet.">
        <title>Comparative genomic and phylogeographic analysis of Mycobacterium leprae.</title>
        <authorList>
            <person name="Monot M."/>
            <person name="Honore N."/>
            <person name="Garnier T."/>
            <person name="Zidane N."/>
            <person name="Sherafi D."/>
            <person name="Paniz-Mondolfi A."/>
            <person name="Matsuoka M."/>
            <person name="Taylor G.M."/>
            <person name="Donoghue H.D."/>
            <person name="Bouwman A."/>
            <person name="Mays S."/>
            <person name="Watson C."/>
            <person name="Lockwood D."/>
            <person name="Khamispour A."/>
            <person name="Dowlati Y."/>
            <person name="Jianping S."/>
            <person name="Rea T.H."/>
            <person name="Vera-Cabrera L."/>
            <person name="Stefani M.M."/>
            <person name="Banu S."/>
            <person name="Macdonald M."/>
            <person name="Sapkota B.R."/>
            <person name="Spencer J.S."/>
            <person name="Thomas J."/>
            <person name="Harshman K."/>
            <person name="Singh P."/>
            <person name="Busso P."/>
            <person name="Gattiker A."/>
            <person name="Rougemont J."/>
            <person name="Brennan P.J."/>
            <person name="Cole S.T."/>
        </authorList>
    </citation>
    <scope>NUCLEOTIDE SEQUENCE [LARGE SCALE GENOMIC DNA]</scope>
    <source>
        <strain evidence="5">Br4923</strain>
    </source>
</reference>
<dbReference type="Pfam" id="PF09899">
    <property type="entry name" value="DUF2126"/>
    <property type="match status" value="2"/>
</dbReference>
<feature type="compositionally biased region" description="Polar residues" evidence="1">
    <location>
        <begin position="981"/>
        <end position="1000"/>
    </location>
</feature>
<protein>
    <recommendedName>
        <fullName evidence="6">Transglutaminase-like domain-containing protein</fullName>
    </recommendedName>
</protein>
<feature type="domain" description="DUF2126" evidence="3">
    <location>
        <begin position="316"/>
        <end position="581"/>
    </location>
</feature>
<evidence type="ECO:0000313" key="4">
    <source>
        <dbReference type="EMBL" id="CAR72778.1"/>
    </source>
</evidence>
<evidence type="ECO:0000313" key="5">
    <source>
        <dbReference type="Proteomes" id="UP000006900"/>
    </source>
</evidence>
<dbReference type="Proteomes" id="UP000006900">
    <property type="component" value="Chromosome"/>
</dbReference>
<accession>A0A0H3MSJ5</accession>
<name>A0A0H3MSJ5_MYCLB</name>
<organism evidence="4 5">
    <name type="scientific">Mycobacterium leprae (strain Br4923)</name>
    <dbReference type="NCBI Taxonomy" id="561304"/>
    <lineage>
        <taxon>Bacteria</taxon>
        <taxon>Bacillati</taxon>
        <taxon>Actinomycetota</taxon>
        <taxon>Actinomycetes</taxon>
        <taxon>Mycobacteriales</taxon>
        <taxon>Mycobacteriaceae</taxon>
        <taxon>Mycobacterium</taxon>
    </lineage>
</organism>
<dbReference type="EMBL" id="FM211192">
    <property type="protein sequence ID" value="CAR72778.1"/>
    <property type="molecule type" value="Genomic_DNA"/>
</dbReference>
<evidence type="ECO:0000259" key="3">
    <source>
        <dbReference type="Pfam" id="PF09899"/>
    </source>
</evidence>
<feature type="region of interest" description="Disordered" evidence="1">
    <location>
        <begin position="978"/>
        <end position="1000"/>
    </location>
</feature>